<evidence type="ECO:0000256" key="2">
    <source>
        <dbReference type="ARBA" id="ARBA00022692"/>
    </source>
</evidence>
<evidence type="ECO:0000256" key="4">
    <source>
        <dbReference type="ARBA" id="ARBA00023136"/>
    </source>
</evidence>
<reference evidence="7 8" key="1">
    <citation type="submission" date="2019-11" db="EMBL/GenBank/DDBJ databases">
        <authorList>
            <person name="Zheng R.K."/>
            <person name="Sun C.M."/>
        </authorList>
    </citation>
    <scope>NUCLEOTIDE SEQUENCE [LARGE SCALE GENOMIC DNA]</scope>
    <source>
        <strain evidence="7 8">WC007</strain>
    </source>
</reference>
<gene>
    <name evidence="7" type="ORF">GM418_01385</name>
</gene>
<dbReference type="InterPro" id="IPR006977">
    <property type="entry name" value="Yip1_dom"/>
</dbReference>
<name>A0A6I6JQS1_9BACT</name>
<feature type="transmembrane region" description="Helical" evidence="5">
    <location>
        <begin position="38"/>
        <end position="59"/>
    </location>
</feature>
<accession>A0A6I6JQS1</accession>
<feature type="domain" description="Yip1" evidence="6">
    <location>
        <begin position="18"/>
        <end position="177"/>
    </location>
</feature>
<dbReference type="Proteomes" id="UP000428260">
    <property type="component" value="Chromosome"/>
</dbReference>
<evidence type="ECO:0000256" key="1">
    <source>
        <dbReference type="ARBA" id="ARBA00004141"/>
    </source>
</evidence>
<evidence type="ECO:0000259" key="6">
    <source>
        <dbReference type="Pfam" id="PF04893"/>
    </source>
</evidence>
<keyword evidence="3 5" id="KW-1133">Transmembrane helix</keyword>
<dbReference type="GO" id="GO:0016020">
    <property type="term" value="C:membrane"/>
    <property type="evidence" value="ECO:0007669"/>
    <property type="project" value="UniProtKB-SubCell"/>
</dbReference>
<dbReference type="KEGG" id="mcos:GM418_01385"/>
<dbReference type="EMBL" id="CP046401">
    <property type="protein sequence ID" value="QGY42353.1"/>
    <property type="molecule type" value="Genomic_DNA"/>
</dbReference>
<sequence>MEANNRKKIVTTLKENILNPKDFWIAQKQSTETHAQRITGFFLPLLGLAAVAVFLGEFFRSSHFYMGYAVLKAMREIVLFVLQYLLAVYFTNELIKTFKGEKNIEVVRKLVLFSMTPFLLVSILTGLFQFLYVLDIMGVYSFYIFWLGANELLELPKEKKDSYIIITILVNFFVFSFLSIILSKLLTAYF</sequence>
<feature type="transmembrane region" description="Helical" evidence="5">
    <location>
        <begin position="163"/>
        <end position="186"/>
    </location>
</feature>
<feature type="transmembrane region" description="Helical" evidence="5">
    <location>
        <begin position="65"/>
        <end position="90"/>
    </location>
</feature>
<feature type="transmembrane region" description="Helical" evidence="5">
    <location>
        <begin position="110"/>
        <end position="143"/>
    </location>
</feature>
<keyword evidence="4 5" id="KW-0472">Membrane</keyword>
<proteinExistence type="predicted"/>
<evidence type="ECO:0000256" key="5">
    <source>
        <dbReference type="SAM" id="Phobius"/>
    </source>
</evidence>
<dbReference type="AlphaFoldDB" id="A0A6I6JQS1"/>
<organism evidence="7 8">
    <name type="scientific">Maribellus comscasis</name>
    <dbReference type="NCBI Taxonomy" id="2681766"/>
    <lineage>
        <taxon>Bacteria</taxon>
        <taxon>Pseudomonadati</taxon>
        <taxon>Bacteroidota</taxon>
        <taxon>Bacteroidia</taxon>
        <taxon>Marinilabiliales</taxon>
        <taxon>Prolixibacteraceae</taxon>
        <taxon>Maribellus</taxon>
    </lineage>
</organism>
<keyword evidence="8" id="KW-1185">Reference proteome</keyword>
<comment type="subcellular location">
    <subcellularLocation>
        <location evidence="1">Membrane</location>
        <topology evidence="1">Multi-pass membrane protein</topology>
    </subcellularLocation>
</comment>
<evidence type="ECO:0000256" key="3">
    <source>
        <dbReference type="ARBA" id="ARBA00022989"/>
    </source>
</evidence>
<dbReference type="Pfam" id="PF04893">
    <property type="entry name" value="Yip1"/>
    <property type="match status" value="1"/>
</dbReference>
<evidence type="ECO:0000313" key="8">
    <source>
        <dbReference type="Proteomes" id="UP000428260"/>
    </source>
</evidence>
<keyword evidence="2 5" id="KW-0812">Transmembrane</keyword>
<dbReference type="RefSeq" id="WP_158862428.1">
    <property type="nucleotide sequence ID" value="NZ_CP046401.1"/>
</dbReference>
<protein>
    <recommendedName>
        <fullName evidence="6">Yip1 domain-containing protein</fullName>
    </recommendedName>
</protein>
<evidence type="ECO:0000313" key="7">
    <source>
        <dbReference type="EMBL" id="QGY42353.1"/>
    </source>
</evidence>